<dbReference type="Proteomes" id="UP000593932">
    <property type="component" value="Chromosome"/>
</dbReference>
<keyword evidence="6" id="KW-0812">Transmembrane</keyword>
<feature type="transmembrane region" description="Helical" evidence="6">
    <location>
        <begin position="30"/>
        <end position="49"/>
    </location>
</feature>
<accession>A0A7S6ZUH3</accession>
<keyword evidence="3" id="KW-0808">Transferase</keyword>
<evidence type="ECO:0000256" key="5">
    <source>
        <dbReference type="ARBA" id="ARBA00023315"/>
    </source>
</evidence>
<comment type="pathway">
    <text evidence="1">Lipid metabolism.</text>
</comment>
<feature type="domain" description="Phospholipid/glycerol acyltransferase" evidence="7">
    <location>
        <begin position="90"/>
        <end position="202"/>
    </location>
</feature>
<evidence type="ECO:0000256" key="1">
    <source>
        <dbReference type="ARBA" id="ARBA00005189"/>
    </source>
</evidence>
<proteinExistence type="predicted"/>
<gene>
    <name evidence="8" type="ORF">INQ42_00375</name>
</gene>
<evidence type="ECO:0000256" key="6">
    <source>
        <dbReference type="SAM" id="Phobius"/>
    </source>
</evidence>
<evidence type="ECO:0000259" key="7">
    <source>
        <dbReference type="SMART" id="SM00563"/>
    </source>
</evidence>
<dbReference type="Pfam" id="PF01553">
    <property type="entry name" value="Acyltransferase"/>
    <property type="match status" value="1"/>
</dbReference>
<protein>
    <submittedName>
        <fullName evidence="8">1-acyl-sn-glycerol-3-phosphate acyltransferase</fullName>
    </submittedName>
</protein>
<evidence type="ECO:0000256" key="4">
    <source>
        <dbReference type="ARBA" id="ARBA00023098"/>
    </source>
</evidence>
<dbReference type="SUPFAM" id="SSF69593">
    <property type="entry name" value="Glycerol-3-phosphate (1)-acyltransferase"/>
    <property type="match status" value="1"/>
</dbReference>
<keyword evidence="6" id="KW-1133">Transmembrane helix</keyword>
<keyword evidence="5 8" id="KW-0012">Acyltransferase</keyword>
<evidence type="ECO:0000313" key="8">
    <source>
        <dbReference type="EMBL" id="QOW22128.1"/>
    </source>
</evidence>
<keyword evidence="2" id="KW-0444">Lipid biosynthesis</keyword>
<dbReference type="InterPro" id="IPR002123">
    <property type="entry name" value="Plipid/glycerol_acylTrfase"/>
</dbReference>
<name>A0A7S6ZUH3_9GAMM</name>
<evidence type="ECO:0000256" key="2">
    <source>
        <dbReference type="ARBA" id="ARBA00022516"/>
    </source>
</evidence>
<dbReference type="CDD" id="cd07989">
    <property type="entry name" value="LPLAT_AGPAT-like"/>
    <property type="match status" value="1"/>
</dbReference>
<keyword evidence="9" id="KW-1185">Reference proteome</keyword>
<dbReference type="PANTHER" id="PTHR10434:SF64">
    <property type="entry name" value="1-ACYL-SN-GLYCEROL-3-PHOSPHATE ACYLTRANSFERASE-RELATED"/>
    <property type="match status" value="1"/>
</dbReference>
<keyword evidence="6" id="KW-0472">Membrane</keyword>
<dbReference type="EMBL" id="CP063657">
    <property type="protein sequence ID" value="QOW22128.1"/>
    <property type="molecule type" value="Genomic_DNA"/>
</dbReference>
<dbReference type="SMART" id="SM00563">
    <property type="entry name" value="PlsC"/>
    <property type="match status" value="1"/>
</dbReference>
<evidence type="ECO:0000256" key="3">
    <source>
        <dbReference type="ARBA" id="ARBA00022679"/>
    </source>
</evidence>
<dbReference type="RefSeq" id="WP_194034674.1">
    <property type="nucleotide sequence ID" value="NZ_CP063657.1"/>
</dbReference>
<keyword evidence="4" id="KW-0443">Lipid metabolism</keyword>
<organism evidence="8 9">
    <name type="scientific">Novilysobacter avium</name>
    <dbReference type="NCBI Taxonomy" id="2781023"/>
    <lineage>
        <taxon>Bacteria</taxon>
        <taxon>Pseudomonadati</taxon>
        <taxon>Pseudomonadota</taxon>
        <taxon>Gammaproteobacteria</taxon>
        <taxon>Lysobacterales</taxon>
        <taxon>Lysobacteraceae</taxon>
        <taxon>Novilysobacter</taxon>
    </lineage>
</organism>
<dbReference type="GO" id="GO:0016746">
    <property type="term" value="F:acyltransferase activity"/>
    <property type="evidence" value="ECO:0007669"/>
    <property type="project" value="UniProtKB-KW"/>
</dbReference>
<sequence length="267" mass="29757">MNAPQTPFATPARTSPVARTLRYFYRVPMLLWHLLVNLPVVLVLISPLLGRLQIGNERMDHRMIRLWSAGLMRVFGFRLHRIGSPLPGGTMFVANHVSWIDIAALHSQQMMGMVAKREIRSWPVVGWLASRAQTIFHSRGSTESMGGVLQEMLSRLRDGRSVGVFPEGGTRGGGEVGPFHARIFLAAVEAGAQIQPVALRYGEKGSAQRIVAFAPRERFVGNFLRLLGEPPRVAEIHFLEPILPAQMEGRRRIADTARARILEAMNN</sequence>
<dbReference type="PANTHER" id="PTHR10434">
    <property type="entry name" value="1-ACYL-SN-GLYCEROL-3-PHOSPHATE ACYLTRANSFERASE"/>
    <property type="match status" value="1"/>
</dbReference>
<evidence type="ECO:0000313" key="9">
    <source>
        <dbReference type="Proteomes" id="UP000593932"/>
    </source>
</evidence>
<reference evidence="8 9" key="1">
    <citation type="submission" date="2020-10" db="EMBL/GenBank/DDBJ databases">
        <title>complete genome sequencing of Lysobacter sp. H23M41.</title>
        <authorList>
            <person name="Bae J.-W."/>
            <person name="Lee S.-Y."/>
        </authorList>
    </citation>
    <scope>NUCLEOTIDE SEQUENCE [LARGE SCALE GENOMIC DNA]</scope>
    <source>
        <strain evidence="8 9">H23M41</strain>
    </source>
</reference>